<evidence type="ECO:0000313" key="2">
    <source>
        <dbReference type="Proteomes" id="UP000265325"/>
    </source>
</evidence>
<sequence>MAEIVLTNTGLAAFLEASPELRGPGSRRAADAVLSLLALRGADRATGVPEPTPGLVRRLLVEDLPAFVCAAPEELAAYPAVLRALARRFDGSGRAVEGVIGEAADDFERAMGDPGNLTWPRWYAQLLRADGTDPDDPAAVRAWLARLDGPPVPDGMRRADLMGRTAVADVLLAEALTRAYVRDARQAPPAGPLLTDHDVAQGIGTVAAALLDRWTAAGLAEGLAGDYAHLAPGPDAFPHLVLADALLDEHLDYYGDPAEPLPPPEQEAVPADPEADADLLAAAVEELADEGTYGGEAAHLLYTLYQRGCSAESVARRAAEFEDWPVDPALEDAPVRVPPPGSPAYTTPTAGELARLLGAPGITDADRTRLDGPAHELAAVVDRLAGTGLVFRRGDAFGLTPRGCAAVRYLLAVRGVAVPDAAETAAWDASTLVAAASGWPPAAAGRALGEWLRALEAPPGDGDEQAWTQLLGAVGRVNAGTSDAAATRGLLAVLDLAEAPAGALRHALADPVTGARAEAALRARGEDVDPRLVPPAARALAVLDGLPGKRGPLESRRTAFDAAAARWPGGSAALVAAMTAADPHETARVLGPLGIGPAGPVGRVSPP</sequence>
<accession>A0A2P2GP75</accession>
<keyword evidence="2" id="KW-1185">Reference proteome</keyword>
<dbReference type="AlphaFoldDB" id="A0A2P2GP75"/>
<organism evidence="1 2">
    <name type="scientific">Streptomyces showdoensis</name>
    <dbReference type="NCBI Taxonomy" id="68268"/>
    <lineage>
        <taxon>Bacteria</taxon>
        <taxon>Bacillati</taxon>
        <taxon>Actinomycetota</taxon>
        <taxon>Actinomycetes</taxon>
        <taxon>Kitasatosporales</taxon>
        <taxon>Streptomycetaceae</taxon>
        <taxon>Streptomyces</taxon>
    </lineage>
</organism>
<reference evidence="1 2" key="1">
    <citation type="submission" date="2015-05" db="EMBL/GenBank/DDBJ databases">
        <title>Draft Genome assembly of Streptomyces showdoensis.</title>
        <authorList>
            <person name="Thapa K.K."/>
            <person name="Metsa-Ketela M."/>
        </authorList>
    </citation>
    <scope>NUCLEOTIDE SEQUENCE [LARGE SCALE GENOMIC DNA]</scope>
    <source>
        <strain evidence="1 2">ATCC 15227</strain>
    </source>
</reference>
<dbReference type="RefSeq" id="WP_046908069.1">
    <property type="nucleotide sequence ID" value="NZ_BAAAXG010000012.1"/>
</dbReference>
<dbReference type="Proteomes" id="UP000265325">
    <property type="component" value="Unassembled WGS sequence"/>
</dbReference>
<protein>
    <submittedName>
        <fullName evidence="1">Uncharacterized protein</fullName>
    </submittedName>
</protein>
<dbReference type="OrthoDB" id="3863751at2"/>
<gene>
    <name evidence="1" type="ORF">VO63_13960</name>
</gene>
<evidence type="ECO:0000313" key="1">
    <source>
        <dbReference type="EMBL" id="KKZ73301.1"/>
    </source>
</evidence>
<comment type="caution">
    <text evidence="1">The sequence shown here is derived from an EMBL/GenBank/DDBJ whole genome shotgun (WGS) entry which is preliminary data.</text>
</comment>
<proteinExistence type="predicted"/>
<dbReference type="EMBL" id="LAQS01000018">
    <property type="protein sequence ID" value="KKZ73301.1"/>
    <property type="molecule type" value="Genomic_DNA"/>
</dbReference>
<name>A0A2P2GP75_STREW</name>